<evidence type="ECO:0000313" key="2">
    <source>
        <dbReference type="EMBL" id="QCD82345.1"/>
    </source>
</evidence>
<reference evidence="2 3" key="1">
    <citation type="submission" date="2019-04" db="EMBL/GenBank/DDBJ databases">
        <title>An improved genome assembly and genetic linkage map for asparagus bean, Vigna unguiculata ssp. sesquipedialis.</title>
        <authorList>
            <person name="Xia Q."/>
            <person name="Zhang R."/>
            <person name="Dong Y."/>
        </authorList>
    </citation>
    <scope>NUCLEOTIDE SEQUENCE [LARGE SCALE GENOMIC DNA]</scope>
    <source>
        <tissue evidence="2">Leaf</tissue>
    </source>
</reference>
<accession>A0A4D6L1J7</accession>
<proteinExistence type="predicted"/>
<dbReference type="AlphaFoldDB" id="A0A4D6L1J7"/>
<keyword evidence="3" id="KW-1185">Reference proteome</keyword>
<organism evidence="2 3">
    <name type="scientific">Vigna unguiculata</name>
    <name type="common">Cowpea</name>
    <dbReference type="NCBI Taxonomy" id="3917"/>
    <lineage>
        <taxon>Eukaryota</taxon>
        <taxon>Viridiplantae</taxon>
        <taxon>Streptophyta</taxon>
        <taxon>Embryophyta</taxon>
        <taxon>Tracheophyta</taxon>
        <taxon>Spermatophyta</taxon>
        <taxon>Magnoliopsida</taxon>
        <taxon>eudicotyledons</taxon>
        <taxon>Gunneridae</taxon>
        <taxon>Pentapetalae</taxon>
        <taxon>rosids</taxon>
        <taxon>fabids</taxon>
        <taxon>Fabales</taxon>
        <taxon>Fabaceae</taxon>
        <taxon>Papilionoideae</taxon>
        <taxon>50 kb inversion clade</taxon>
        <taxon>NPAAA clade</taxon>
        <taxon>indigoferoid/millettioid clade</taxon>
        <taxon>Phaseoleae</taxon>
        <taxon>Vigna</taxon>
    </lineage>
</organism>
<protein>
    <submittedName>
        <fullName evidence="2">Uncharacterized protein</fullName>
    </submittedName>
</protein>
<sequence>MLGRGGPNTRTPLPGGGGMPGRGGGGAGIPGRGGAGGPLTICSGGGGPAATTLLVPKVGYRLVAELRRVGVFVKIVQDKSQAADWALKRQMVHSMSRGIDWLFLVSDDSGKRGKRIWEPWWWGIGIGLWGGMQICGCHGMREREVEAKNLVHQGIPSLFANSIKNPVFGILCTEIRDAHEGI</sequence>
<evidence type="ECO:0000256" key="1">
    <source>
        <dbReference type="SAM" id="MobiDB-lite"/>
    </source>
</evidence>
<dbReference type="PANTHER" id="PTHR35744">
    <property type="entry name" value="C2H2-TYPE DOMAIN-CONTAINING PROTEIN"/>
    <property type="match status" value="1"/>
</dbReference>
<dbReference type="EMBL" id="CP039346">
    <property type="protein sequence ID" value="QCD82345.1"/>
    <property type="molecule type" value="Genomic_DNA"/>
</dbReference>
<name>A0A4D6L1J7_VIGUN</name>
<evidence type="ECO:0000313" key="3">
    <source>
        <dbReference type="Proteomes" id="UP000501690"/>
    </source>
</evidence>
<feature type="region of interest" description="Disordered" evidence="1">
    <location>
        <begin position="1"/>
        <end position="30"/>
    </location>
</feature>
<gene>
    <name evidence="2" type="ORF">DEO72_LG2g2681</name>
</gene>
<dbReference type="PANTHER" id="PTHR35744:SF2">
    <property type="entry name" value="OS06G0166200 PROTEIN"/>
    <property type="match status" value="1"/>
</dbReference>
<feature type="compositionally biased region" description="Gly residues" evidence="1">
    <location>
        <begin position="14"/>
        <end position="30"/>
    </location>
</feature>
<dbReference type="Proteomes" id="UP000501690">
    <property type="component" value="Linkage Group LG2"/>
</dbReference>